<feature type="transmembrane region" description="Helical" evidence="8">
    <location>
        <begin position="326"/>
        <end position="347"/>
    </location>
</feature>
<comment type="subcellular location">
    <subcellularLocation>
        <location evidence="1">Cell inner membrane</location>
        <topology evidence="1">Multi-pass membrane protein</topology>
    </subcellularLocation>
</comment>
<dbReference type="EMBL" id="SSXH01000127">
    <property type="protein sequence ID" value="THJ75083.1"/>
    <property type="molecule type" value="Genomic_DNA"/>
</dbReference>
<gene>
    <name evidence="9" type="ORF">E7Y31_07590</name>
</gene>
<comment type="caution">
    <text evidence="9">The sequence shown here is derived from an EMBL/GenBank/DDBJ whole genome shotgun (WGS) entry which is preliminary data.</text>
</comment>
<dbReference type="Proteomes" id="UP000305282">
    <property type="component" value="Unassembled WGS sequence"/>
</dbReference>
<dbReference type="CDD" id="cd06173">
    <property type="entry name" value="MFS_MefA_like"/>
    <property type="match status" value="1"/>
</dbReference>
<dbReference type="AlphaFoldDB" id="A0A4S5ES61"/>
<dbReference type="SUPFAM" id="SSF103473">
    <property type="entry name" value="MFS general substrate transporter"/>
    <property type="match status" value="1"/>
</dbReference>
<feature type="transmembrane region" description="Helical" evidence="8">
    <location>
        <begin position="93"/>
        <end position="114"/>
    </location>
</feature>
<reference evidence="9 10" key="1">
    <citation type="submission" date="2019-04" db="EMBL/GenBank/DDBJ databases">
        <title>Draft genome sequences for three unisolated Alnus-infective Frankia Sp+ strains, AgTrS, AiOr and AvVan, the first sequenced Frankia strains able to sporulate in-planta.</title>
        <authorList>
            <person name="Bethencourt L."/>
            <person name="Vautrin F."/>
            <person name="Taib N."/>
            <person name="Dubost A."/>
            <person name="Castro-Garcia L."/>
            <person name="Imbaud O."/>
            <person name="Abrouk D."/>
            <person name="Fournier P."/>
            <person name="Briolay J."/>
            <person name="Nguyen A."/>
            <person name="Normand P."/>
            <person name="Fernandez M.P."/>
            <person name="Brochier-Armanet C."/>
            <person name="Herrera-Belaroussi A."/>
        </authorList>
    </citation>
    <scope>NUCLEOTIDE SEQUENCE [LARGE SCALE GENOMIC DNA]</scope>
    <source>
        <strain evidence="9 10">AvVan</strain>
    </source>
</reference>
<evidence type="ECO:0000256" key="5">
    <source>
        <dbReference type="ARBA" id="ARBA00022989"/>
    </source>
</evidence>
<keyword evidence="5 8" id="KW-1133">Transmembrane helix</keyword>
<keyword evidence="4 8" id="KW-0812">Transmembrane</keyword>
<feature type="transmembrane region" description="Helical" evidence="8">
    <location>
        <begin position="236"/>
        <end position="257"/>
    </location>
</feature>
<keyword evidence="2" id="KW-0813">Transport</keyword>
<name>A0A4S5ES61_9ACTN</name>
<dbReference type="OrthoDB" id="5494559at2"/>
<evidence type="ECO:0000256" key="1">
    <source>
        <dbReference type="ARBA" id="ARBA00004429"/>
    </source>
</evidence>
<dbReference type="InterPro" id="IPR036259">
    <property type="entry name" value="MFS_trans_sf"/>
</dbReference>
<organism evidence="9 10">
    <name type="scientific">Candidatus Frankia alpina</name>
    <dbReference type="NCBI Taxonomy" id="2699483"/>
    <lineage>
        <taxon>Bacteria</taxon>
        <taxon>Bacillati</taxon>
        <taxon>Actinomycetota</taxon>
        <taxon>Actinomycetes</taxon>
        <taxon>Frankiales</taxon>
        <taxon>Frankiaceae</taxon>
        <taxon>Frankia</taxon>
    </lineage>
</organism>
<proteinExistence type="predicted"/>
<evidence type="ECO:0000313" key="9">
    <source>
        <dbReference type="EMBL" id="THJ75083.1"/>
    </source>
</evidence>
<dbReference type="Gene3D" id="1.20.1250.20">
    <property type="entry name" value="MFS general substrate transporter like domains"/>
    <property type="match status" value="1"/>
</dbReference>
<dbReference type="InterPro" id="IPR010290">
    <property type="entry name" value="TM_effector"/>
</dbReference>
<dbReference type="Pfam" id="PF05977">
    <property type="entry name" value="MFS_3"/>
    <property type="match status" value="1"/>
</dbReference>
<evidence type="ECO:0000256" key="4">
    <source>
        <dbReference type="ARBA" id="ARBA00022692"/>
    </source>
</evidence>
<evidence type="ECO:0000313" key="10">
    <source>
        <dbReference type="Proteomes" id="UP000305282"/>
    </source>
</evidence>
<accession>A0A4S5ES61</accession>
<evidence type="ECO:0000256" key="8">
    <source>
        <dbReference type="SAM" id="Phobius"/>
    </source>
</evidence>
<evidence type="ECO:0000256" key="7">
    <source>
        <dbReference type="SAM" id="MobiDB-lite"/>
    </source>
</evidence>
<feature type="transmembrane region" description="Helical" evidence="8">
    <location>
        <begin position="269"/>
        <end position="289"/>
    </location>
</feature>
<feature type="region of interest" description="Disordered" evidence="7">
    <location>
        <begin position="425"/>
        <end position="475"/>
    </location>
</feature>
<keyword evidence="10" id="KW-1185">Reference proteome</keyword>
<dbReference type="PANTHER" id="PTHR23513:SF9">
    <property type="entry name" value="ENTEROBACTIN EXPORTER ENTS"/>
    <property type="match status" value="1"/>
</dbReference>
<evidence type="ECO:0000256" key="3">
    <source>
        <dbReference type="ARBA" id="ARBA00022475"/>
    </source>
</evidence>
<feature type="transmembrane region" description="Helical" evidence="8">
    <location>
        <begin position="301"/>
        <end position="320"/>
    </location>
</feature>
<keyword evidence="3" id="KW-1003">Cell membrane</keyword>
<feature type="transmembrane region" description="Helical" evidence="8">
    <location>
        <begin position="61"/>
        <end position="81"/>
    </location>
</feature>
<protein>
    <submittedName>
        <fullName evidence="9">MFS transporter</fullName>
    </submittedName>
</protein>
<dbReference type="PANTHER" id="PTHR23513">
    <property type="entry name" value="INTEGRAL MEMBRANE EFFLUX PROTEIN-RELATED"/>
    <property type="match status" value="1"/>
</dbReference>
<dbReference type="GO" id="GO:0005886">
    <property type="term" value="C:plasma membrane"/>
    <property type="evidence" value="ECO:0007669"/>
    <property type="project" value="UniProtKB-SubCell"/>
</dbReference>
<sequence length="475" mass="47199">MGDRSGTVAWVVPKLLADISPLREYPAYRRLWAGETISSLGSQITATAVLLQVFAITRSSFLVGLVRLVALVPLFGGGLFGGAIADAVDRRRLAMITSGGLAAVSAAFLLLTLAGAVDDAAWPLMCLVAVQSALLAADQPARRAMTPNLIPLEHLPAASALAQIGGTAAGVFGPLIAGVTVAAGGFSVAYAIDLVTFAAPLYGLARLPAMPPRGGGRGAGVASVAEGLRFLHGQPVLLMTFVVDLIAMVFGMPRALFPALAEGRFGGGSATAGAMYSAVAVGSLLAAGLSGPLGGVRRQGLAVVVSIALWGGAIVGFGLAHDIALGLALLALAGAADMVSAILRNAILNVATPDEMRGRLQGVFLVVVTGGPRLGDLEAGGVAAATSPVFSVISGGLAGIGCLLLATAAVPALIRYDAKAVVAQAQARSSQPPPKPDAAPSTGTPGGTAPSGGTDAPQVPRPSGGAARDTLDPSA</sequence>
<keyword evidence="6 8" id="KW-0472">Membrane</keyword>
<evidence type="ECO:0000256" key="6">
    <source>
        <dbReference type="ARBA" id="ARBA00023136"/>
    </source>
</evidence>
<evidence type="ECO:0000256" key="2">
    <source>
        <dbReference type="ARBA" id="ARBA00022448"/>
    </source>
</evidence>